<sequence length="157" mass="18192">MTNNWPTAYPSQLFIILPKPVPVLMTIDRVHQEPVLHARSCEVMLVGLSPNCLTMITHLSLPISNHYSLAFTCEFDNDRMSIRGNVVCKERKHEQEHVEYQYTVKFILTPQQKALLTSRLNIQLTKACPHYSKMMNTYNQCFLYNPDPALAHVQWFG</sequence>
<evidence type="ECO:0008006" key="3">
    <source>
        <dbReference type="Google" id="ProtNLM"/>
    </source>
</evidence>
<dbReference type="EMBL" id="LS992241">
    <property type="protein sequence ID" value="SYX85974.1"/>
    <property type="molecule type" value="Genomic_DNA"/>
</dbReference>
<reference evidence="2" key="1">
    <citation type="submission" date="2018-08" db="EMBL/GenBank/DDBJ databases">
        <authorList>
            <person name="Chevrot R."/>
        </authorList>
    </citation>
    <scope>NUCLEOTIDE SEQUENCE [LARGE SCALE GENOMIC DNA]</scope>
</reference>
<organism evidence="1 2">
    <name type="scientific">Paenibacillus alvei</name>
    <name type="common">Bacillus alvei</name>
    <dbReference type="NCBI Taxonomy" id="44250"/>
    <lineage>
        <taxon>Bacteria</taxon>
        <taxon>Bacillati</taxon>
        <taxon>Bacillota</taxon>
        <taxon>Bacilli</taxon>
        <taxon>Bacillales</taxon>
        <taxon>Paenibacillaceae</taxon>
        <taxon>Paenibacillus</taxon>
    </lineage>
</organism>
<accession>A0A383RHI2</accession>
<dbReference type="RefSeq" id="WP_138187934.1">
    <property type="nucleotide sequence ID" value="NZ_LS992241.1"/>
</dbReference>
<dbReference type="AlphaFoldDB" id="A0A383RHI2"/>
<evidence type="ECO:0000313" key="1">
    <source>
        <dbReference type="EMBL" id="SYX85974.1"/>
    </source>
</evidence>
<proteinExistence type="predicted"/>
<name>A0A383RHI2_PAEAL</name>
<evidence type="ECO:0000313" key="2">
    <source>
        <dbReference type="Proteomes" id="UP000304148"/>
    </source>
</evidence>
<protein>
    <recommendedName>
        <fullName evidence="3">PilZ domain-containing protein</fullName>
    </recommendedName>
</protein>
<dbReference type="Proteomes" id="UP000304148">
    <property type="component" value="Chromosome"/>
</dbReference>
<gene>
    <name evidence="1" type="ORF">PBLR_14396</name>
</gene>